<evidence type="ECO:0000259" key="1">
    <source>
        <dbReference type="Pfam" id="PF01261"/>
    </source>
</evidence>
<dbReference type="InterPro" id="IPR036237">
    <property type="entry name" value="Xyl_isomerase-like_sf"/>
</dbReference>
<evidence type="ECO:0000313" key="2">
    <source>
        <dbReference type="EMBL" id="MFD2462612.1"/>
    </source>
</evidence>
<proteinExistence type="predicted"/>
<dbReference type="InterPro" id="IPR013022">
    <property type="entry name" value="Xyl_isomerase-like_TIM-brl"/>
</dbReference>
<dbReference type="Proteomes" id="UP001597419">
    <property type="component" value="Unassembled WGS sequence"/>
</dbReference>
<dbReference type="PANTHER" id="PTHR12110:SF53">
    <property type="entry name" value="BLR5974 PROTEIN"/>
    <property type="match status" value="1"/>
</dbReference>
<sequence length="384" mass="41892">MRFRHRDGTLVHLAYCTNVHAAEDFDGVLDQLARYAEPVRDRLGADRLGLGLWLARPVADELLTTPAAVSRLRTELASRGLEVVTLNGFPYQGFHDPVVKHKVYHPDWSTAERARYTLDLAKLLAALLPDDITRGSVSTLPLAWRTEWSPGSREAAHAHLDRLGLELAELAAETGRVVRVGFEPEPGCVIETSAQAATLLSDVDKRWLGVCLDACHLAVGFEDPAAAVANLAEAGLSVIKLQVSCALQADNPSDEVVRNALRSFAEPRFLHQCTEAAPPGTDDLDAAVAGELPGHRPWRVHFHVPLHTDPPPPLRSTRGVLAQTLTELLGGPSARVDHLEVETYTWQVLPHPPADAAGLVAGLAAELNWTRRQLIDIGLEEEPW</sequence>
<dbReference type="PANTHER" id="PTHR12110">
    <property type="entry name" value="HYDROXYPYRUVATE ISOMERASE"/>
    <property type="match status" value="1"/>
</dbReference>
<accession>A0ABW5GP24</accession>
<gene>
    <name evidence="2" type="primary">eboE</name>
    <name evidence="2" type="ORF">ACFSYJ_28655</name>
</gene>
<evidence type="ECO:0000313" key="3">
    <source>
        <dbReference type="Proteomes" id="UP001597419"/>
    </source>
</evidence>
<protein>
    <submittedName>
        <fullName evidence="2">Metabolite traffic protein EboE</fullName>
    </submittedName>
</protein>
<feature type="domain" description="Xylose isomerase-like TIM barrel" evidence="1">
    <location>
        <begin position="65"/>
        <end position="227"/>
    </location>
</feature>
<dbReference type="Gene3D" id="3.20.20.150">
    <property type="entry name" value="Divalent-metal-dependent TIM barrel enzymes"/>
    <property type="match status" value="1"/>
</dbReference>
<dbReference type="Pfam" id="PF01261">
    <property type="entry name" value="AP_endonuc_2"/>
    <property type="match status" value="1"/>
</dbReference>
<reference evidence="3" key="1">
    <citation type="journal article" date="2019" name="Int. J. Syst. Evol. Microbiol.">
        <title>The Global Catalogue of Microorganisms (GCM) 10K type strain sequencing project: providing services to taxonomists for standard genome sequencing and annotation.</title>
        <authorList>
            <consortium name="The Broad Institute Genomics Platform"/>
            <consortium name="The Broad Institute Genome Sequencing Center for Infectious Disease"/>
            <person name="Wu L."/>
            <person name="Ma J."/>
        </authorList>
    </citation>
    <scope>NUCLEOTIDE SEQUENCE [LARGE SCALE GENOMIC DNA]</scope>
    <source>
        <strain evidence="3">CGMCC 4.7643</strain>
    </source>
</reference>
<comment type="caution">
    <text evidence="2">The sequence shown here is derived from an EMBL/GenBank/DDBJ whole genome shotgun (WGS) entry which is preliminary data.</text>
</comment>
<dbReference type="SUPFAM" id="SSF51658">
    <property type="entry name" value="Xylose isomerase-like"/>
    <property type="match status" value="1"/>
</dbReference>
<dbReference type="NCBIfam" id="NF035939">
    <property type="entry name" value="TIM_EboE"/>
    <property type="match status" value="1"/>
</dbReference>
<dbReference type="RefSeq" id="WP_345403724.1">
    <property type="nucleotide sequence ID" value="NZ_BAABHG010000015.1"/>
</dbReference>
<dbReference type="EMBL" id="JBHUKU010000017">
    <property type="protein sequence ID" value="MFD2462612.1"/>
    <property type="molecule type" value="Genomic_DNA"/>
</dbReference>
<dbReference type="InterPro" id="IPR050312">
    <property type="entry name" value="IolE/XylAMocC-like"/>
</dbReference>
<keyword evidence="3" id="KW-1185">Reference proteome</keyword>
<organism evidence="2 3">
    <name type="scientific">Amycolatopsis samaneae</name>
    <dbReference type="NCBI Taxonomy" id="664691"/>
    <lineage>
        <taxon>Bacteria</taxon>
        <taxon>Bacillati</taxon>
        <taxon>Actinomycetota</taxon>
        <taxon>Actinomycetes</taxon>
        <taxon>Pseudonocardiales</taxon>
        <taxon>Pseudonocardiaceae</taxon>
        <taxon>Amycolatopsis</taxon>
    </lineage>
</organism>
<name>A0ABW5GP24_9PSEU</name>